<reference evidence="1" key="2">
    <citation type="journal article" date="1990" name="J. Bacteriol.">
        <title>Indoleacetic acid operon of Pseudomonas syringae subsp. savastanoi: transcription analysis and promoter identification.</title>
        <authorList>
            <person name="Gaffney T.D."/>
            <person name="da Costa e Silva O."/>
            <person name="Yamada T."/>
            <person name="Kosuge T."/>
        </authorList>
    </citation>
    <scope>NUCLEOTIDE SEQUENCE</scope>
</reference>
<proteinExistence type="predicted"/>
<reference evidence="1" key="1">
    <citation type="journal article" date="1985" name="Proc. Natl. Acad. Sci. U.S.A.">
        <title>Nucleotide sequences of the Pseudomonas savastanoi indoleacetic acid genes show homology with Agrobacterium tumefaciens T-DNA.</title>
        <authorList>
            <person name="Yamada T."/>
            <person name="Palm C.J."/>
            <person name="Brooks B."/>
            <person name="Kosuge T."/>
        </authorList>
    </citation>
    <scope>NUCLEOTIDE SEQUENCE</scope>
</reference>
<dbReference type="AlphaFoldDB" id="Q52503"/>
<dbReference type="EMBL" id="M11035">
    <property type="protein sequence ID" value="AAA25851.1"/>
    <property type="molecule type" value="Genomic_DNA"/>
</dbReference>
<sequence>MPGRTPANWLDKAMVAVARIRQRKPQAAVPAALLQAPHAMEFVWSTTKTFTECHCPAYTPYTQASAWSASAVVSAY</sequence>
<accession>Q52503</accession>
<evidence type="ECO:0000313" key="1">
    <source>
        <dbReference type="EMBL" id="AAA25851.1"/>
    </source>
</evidence>
<protein>
    <submittedName>
        <fullName evidence="1">Promoter proximal ORF</fullName>
    </submittedName>
</protein>
<name>Q52503_PSESX</name>
<organism evidence="1">
    <name type="scientific">Pseudomonas syringae</name>
    <dbReference type="NCBI Taxonomy" id="317"/>
    <lineage>
        <taxon>Bacteria</taxon>
        <taxon>Pseudomonadati</taxon>
        <taxon>Pseudomonadota</taxon>
        <taxon>Gammaproteobacteria</taxon>
        <taxon>Pseudomonadales</taxon>
        <taxon>Pseudomonadaceae</taxon>
        <taxon>Pseudomonas</taxon>
    </lineage>
</organism>